<dbReference type="Gene3D" id="3.40.50.2000">
    <property type="entry name" value="Glycogen Phosphorylase B"/>
    <property type="match status" value="2"/>
</dbReference>
<evidence type="ECO:0000313" key="4">
    <source>
        <dbReference type="Proteomes" id="UP001057868"/>
    </source>
</evidence>
<dbReference type="RefSeq" id="WP_261853802.1">
    <property type="nucleotide sequence ID" value="NZ_BQXY01000007.1"/>
</dbReference>
<dbReference type="InterPro" id="IPR050194">
    <property type="entry name" value="Glycosyltransferase_grp1"/>
</dbReference>
<dbReference type="InterPro" id="IPR028098">
    <property type="entry name" value="Glyco_trans_4-like_N"/>
</dbReference>
<proteinExistence type="predicted"/>
<sequence>MDKIKILHVVATGRLSGAEKVIADISTNLNEKYECYAVCSGEELKRYYEEKGIKSFIIDINRLNPLEINKLGKLIKEHNIDLVHGHDVKPSIASYIAAKKYKVPVISHIHVTYQWMKSNKIMKSIDGFFRNRYNLSIACSELVKEYYEENNNDANKNKIVYLDNAFNFNEFEKVKVGDKGQLKKQLGISEDKFVFGFLGRLIAVKGADLLIQSFYKVAKNNEKACLLIVGDGEEREKLEKLVDQLQIKDKVIFAGYQKNIYEYMNIFDCFVLPSVREGLPIAVLESMAMKKPVISTPVAGLAKLIENKKNGIMLQERSEVELVKSMVYLYENEDVRTQIANNAYECLKNKYNINDYINKLEDYYEIVLGRGSI</sequence>
<comment type="caution">
    <text evidence="3">The sequence shown here is derived from an EMBL/GenBank/DDBJ whole genome shotgun (WGS) entry which is preliminary data.</text>
</comment>
<dbReference type="CDD" id="cd03811">
    <property type="entry name" value="GT4_GT28_WabH-like"/>
    <property type="match status" value="1"/>
</dbReference>
<dbReference type="Pfam" id="PF00534">
    <property type="entry name" value="Glycos_transf_1"/>
    <property type="match status" value="1"/>
</dbReference>
<evidence type="ECO:0000259" key="2">
    <source>
        <dbReference type="Pfam" id="PF13439"/>
    </source>
</evidence>
<dbReference type="InterPro" id="IPR001296">
    <property type="entry name" value="Glyco_trans_1"/>
</dbReference>
<reference evidence="3" key="1">
    <citation type="journal article" date="2023" name="Int. J. Syst. Evol. Microbiol.">
        <title>&lt;i&gt;Clostridium folliculivorans&lt;/i&gt; sp. nov., isolated from soil samples of an organic paddy in Japan.</title>
        <authorList>
            <person name="Tazawa J."/>
            <person name="Kobayashi H."/>
            <person name="Tanizawa Y."/>
            <person name="Uchino A."/>
            <person name="Tanaka F."/>
            <person name="Urashima Y."/>
            <person name="Miura S."/>
            <person name="Sakamoto M."/>
            <person name="Ohkuma M."/>
            <person name="Tohno M."/>
        </authorList>
    </citation>
    <scope>NUCLEOTIDE SEQUENCE</scope>
    <source>
        <strain evidence="3">D1-1</strain>
    </source>
</reference>
<keyword evidence="3" id="KW-0808">Transferase</keyword>
<dbReference type="EMBL" id="BQXY01000007">
    <property type="protein sequence ID" value="GKU26917.1"/>
    <property type="molecule type" value="Genomic_DNA"/>
</dbReference>
<dbReference type="SUPFAM" id="SSF53756">
    <property type="entry name" value="UDP-Glycosyltransferase/glycogen phosphorylase"/>
    <property type="match status" value="1"/>
</dbReference>
<dbReference type="Pfam" id="PF13439">
    <property type="entry name" value="Glyco_transf_4"/>
    <property type="match status" value="1"/>
</dbReference>
<evidence type="ECO:0000259" key="1">
    <source>
        <dbReference type="Pfam" id="PF00534"/>
    </source>
</evidence>
<dbReference type="AlphaFoldDB" id="A0A9W5Y5G5"/>
<name>A0A9W5Y5G5_9CLOT</name>
<dbReference type="GO" id="GO:0016757">
    <property type="term" value="F:glycosyltransferase activity"/>
    <property type="evidence" value="ECO:0007669"/>
    <property type="project" value="InterPro"/>
</dbReference>
<protein>
    <submittedName>
        <fullName evidence="3">Glycosyl transferase</fullName>
    </submittedName>
</protein>
<feature type="domain" description="Glycosyl transferase family 1" evidence="1">
    <location>
        <begin position="179"/>
        <end position="345"/>
    </location>
</feature>
<evidence type="ECO:0000313" key="3">
    <source>
        <dbReference type="EMBL" id="GKU26917.1"/>
    </source>
</evidence>
<dbReference type="PANTHER" id="PTHR45947:SF3">
    <property type="entry name" value="SULFOQUINOVOSYL TRANSFERASE SQD2"/>
    <property type="match status" value="1"/>
</dbReference>
<accession>A0A9W5Y5G5</accession>
<dbReference type="Proteomes" id="UP001057868">
    <property type="component" value="Unassembled WGS sequence"/>
</dbReference>
<gene>
    <name evidence="3" type="primary">sypI</name>
    <name evidence="3" type="ORF">CFOLD11_37440</name>
</gene>
<organism evidence="3 4">
    <name type="scientific">Clostridium folliculivorans</name>
    <dbReference type="NCBI Taxonomy" id="2886038"/>
    <lineage>
        <taxon>Bacteria</taxon>
        <taxon>Bacillati</taxon>
        <taxon>Bacillota</taxon>
        <taxon>Clostridia</taxon>
        <taxon>Eubacteriales</taxon>
        <taxon>Clostridiaceae</taxon>
        <taxon>Clostridium</taxon>
    </lineage>
</organism>
<dbReference type="PANTHER" id="PTHR45947">
    <property type="entry name" value="SULFOQUINOVOSYL TRANSFERASE SQD2"/>
    <property type="match status" value="1"/>
</dbReference>
<keyword evidence="4" id="KW-1185">Reference proteome</keyword>
<feature type="domain" description="Glycosyltransferase subfamily 4-like N-terminal" evidence="2">
    <location>
        <begin position="16"/>
        <end position="160"/>
    </location>
</feature>